<keyword evidence="7" id="KW-1185">Reference proteome</keyword>
<dbReference type="Gene3D" id="1.10.10.10">
    <property type="entry name" value="Winged helix-like DNA-binding domain superfamily/Winged helix DNA-binding domain"/>
    <property type="match status" value="1"/>
</dbReference>
<dbReference type="PANTHER" id="PTHR43712">
    <property type="entry name" value="PUTATIVE (AFU_ORTHOLOGUE AFUA_4G14580)-RELATED"/>
    <property type="match status" value="1"/>
</dbReference>
<feature type="domain" description="O-methyltransferase C-terminal" evidence="4">
    <location>
        <begin position="258"/>
        <end position="441"/>
    </location>
</feature>
<dbReference type="EMBL" id="WHVB01000001">
    <property type="protein sequence ID" value="KAF8486812.1"/>
    <property type="molecule type" value="Genomic_DNA"/>
</dbReference>
<evidence type="ECO:0000259" key="5">
    <source>
        <dbReference type="Pfam" id="PF08100"/>
    </source>
</evidence>
<dbReference type="OrthoDB" id="2410195at2759"/>
<keyword evidence="2" id="KW-0808">Transferase</keyword>
<dbReference type="GO" id="GO:0008171">
    <property type="term" value="F:O-methyltransferase activity"/>
    <property type="evidence" value="ECO:0007669"/>
    <property type="project" value="InterPro"/>
</dbReference>
<dbReference type="Proteomes" id="UP000759537">
    <property type="component" value="Unassembled WGS sequence"/>
</dbReference>
<evidence type="ECO:0000256" key="3">
    <source>
        <dbReference type="ARBA" id="ARBA00022691"/>
    </source>
</evidence>
<keyword evidence="3" id="KW-0949">S-adenosyl-L-methionine</keyword>
<sequence>MSHPVSHLSSQSVASTVQNTASGSVSHLQLIVEVSDSVLLGSVLPDTLAELKALANLNIIQSSVEQIEAVVSANSFNYPSPDSTFSFESEAPRMHPVIQSAGSLIASAAAQLTTLVRPAPLSLFDTAQQFHLSTALRTAISMHVAEILRDAGPKGKHVLEIAKHTKVHHGKLARILRLLATNYIFTEVTPDVFANNRLSSALDTGKSVEELLAKLPRIKHIGTLGITSLIEHVLDAGFKSSSYLTETLLDPQLGHAYESNKTAFNKAFNVEEDMWTWYETPENRLRLARFGAGMNGVKNISSPDVILAGYAWRELPKDSLVVDVGGGVGSQTLLLALHHPHLRFIVQDRDSVVGDAVEYWKKNMPSTLESGRVKLQGHNFFEPQPARQEDVSVFILRQVLHDWADEYCLTILKHLRSAAGPKTQLVIVEQVFSAVCDEPAAQEIPGAELPVPPKPLLRNMGDGSCGLIGLTCLTLPAKMMSYYNGQERTITAYLRDLLNQAEWKVIAVHRDPPSVIRYQKVIAVPI</sequence>
<dbReference type="AlphaFoldDB" id="A0A9P5N5A5"/>
<organism evidence="6 7">
    <name type="scientific">Russula ochroleuca</name>
    <dbReference type="NCBI Taxonomy" id="152965"/>
    <lineage>
        <taxon>Eukaryota</taxon>
        <taxon>Fungi</taxon>
        <taxon>Dikarya</taxon>
        <taxon>Basidiomycota</taxon>
        <taxon>Agaricomycotina</taxon>
        <taxon>Agaricomycetes</taxon>
        <taxon>Russulales</taxon>
        <taxon>Russulaceae</taxon>
        <taxon>Russula</taxon>
    </lineage>
</organism>
<dbReference type="InterPro" id="IPR001077">
    <property type="entry name" value="COMT_C"/>
</dbReference>
<accession>A0A9P5N5A5</accession>
<dbReference type="SUPFAM" id="SSF46785">
    <property type="entry name" value="Winged helix' DNA-binding domain"/>
    <property type="match status" value="1"/>
</dbReference>
<comment type="caution">
    <text evidence="6">The sequence shown here is derived from an EMBL/GenBank/DDBJ whole genome shotgun (WGS) entry which is preliminary data.</text>
</comment>
<dbReference type="InterPro" id="IPR012967">
    <property type="entry name" value="COMT_dimerisation"/>
</dbReference>
<dbReference type="Pfam" id="PF00891">
    <property type="entry name" value="Methyltransf_2"/>
    <property type="match status" value="1"/>
</dbReference>
<dbReference type="GO" id="GO:0046983">
    <property type="term" value="F:protein dimerization activity"/>
    <property type="evidence" value="ECO:0007669"/>
    <property type="project" value="InterPro"/>
</dbReference>
<evidence type="ECO:0000256" key="1">
    <source>
        <dbReference type="ARBA" id="ARBA00022603"/>
    </source>
</evidence>
<evidence type="ECO:0000256" key="2">
    <source>
        <dbReference type="ARBA" id="ARBA00022679"/>
    </source>
</evidence>
<dbReference type="InterPro" id="IPR036388">
    <property type="entry name" value="WH-like_DNA-bd_sf"/>
</dbReference>
<name>A0A9P5N5A5_9AGAM</name>
<keyword evidence="1 6" id="KW-0489">Methyltransferase</keyword>
<dbReference type="PROSITE" id="PS51683">
    <property type="entry name" value="SAM_OMT_II"/>
    <property type="match status" value="1"/>
</dbReference>
<gene>
    <name evidence="6" type="ORF">DFH94DRAFT_621638</name>
</gene>
<dbReference type="Gene3D" id="3.40.50.150">
    <property type="entry name" value="Vaccinia Virus protein VP39"/>
    <property type="match status" value="1"/>
</dbReference>
<feature type="domain" description="O-methyltransferase dimerisation" evidence="5">
    <location>
        <begin position="125"/>
        <end position="202"/>
    </location>
</feature>
<dbReference type="Pfam" id="PF08100">
    <property type="entry name" value="Dimerisation"/>
    <property type="match status" value="1"/>
</dbReference>
<dbReference type="PANTHER" id="PTHR43712:SF2">
    <property type="entry name" value="O-METHYLTRANSFERASE CICE"/>
    <property type="match status" value="1"/>
</dbReference>
<dbReference type="InterPro" id="IPR016461">
    <property type="entry name" value="COMT-like"/>
</dbReference>
<proteinExistence type="predicted"/>
<dbReference type="SUPFAM" id="SSF53335">
    <property type="entry name" value="S-adenosyl-L-methionine-dependent methyltransferases"/>
    <property type="match status" value="1"/>
</dbReference>
<dbReference type="InterPro" id="IPR036390">
    <property type="entry name" value="WH_DNA-bd_sf"/>
</dbReference>
<evidence type="ECO:0000259" key="4">
    <source>
        <dbReference type="Pfam" id="PF00891"/>
    </source>
</evidence>
<dbReference type="GO" id="GO:0032259">
    <property type="term" value="P:methylation"/>
    <property type="evidence" value="ECO:0007669"/>
    <property type="project" value="UniProtKB-KW"/>
</dbReference>
<evidence type="ECO:0000313" key="7">
    <source>
        <dbReference type="Proteomes" id="UP000759537"/>
    </source>
</evidence>
<dbReference type="InterPro" id="IPR029063">
    <property type="entry name" value="SAM-dependent_MTases_sf"/>
</dbReference>
<reference evidence="6" key="1">
    <citation type="submission" date="2019-10" db="EMBL/GenBank/DDBJ databases">
        <authorList>
            <consortium name="DOE Joint Genome Institute"/>
            <person name="Kuo A."/>
            <person name="Miyauchi S."/>
            <person name="Kiss E."/>
            <person name="Drula E."/>
            <person name="Kohler A."/>
            <person name="Sanchez-Garcia M."/>
            <person name="Andreopoulos B."/>
            <person name="Barry K.W."/>
            <person name="Bonito G."/>
            <person name="Buee M."/>
            <person name="Carver A."/>
            <person name="Chen C."/>
            <person name="Cichocki N."/>
            <person name="Clum A."/>
            <person name="Culley D."/>
            <person name="Crous P.W."/>
            <person name="Fauchery L."/>
            <person name="Girlanda M."/>
            <person name="Hayes R."/>
            <person name="Keri Z."/>
            <person name="LaButti K."/>
            <person name="Lipzen A."/>
            <person name="Lombard V."/>
            <person name="Magnuson J."/>
            <person name="Maillard F."/>
            <person name="Morin E."/>
            <person name="Murat C."/>
            <person name="Nolan M."/>
            <person name="Ohm R."/>
            <person name="Pangilinan J."/>
            <person name="Pereira M."/>
            <person name="Perotto S."/>
            <person name="Peter M."/>
            <person name="Riley R."/>
            <person name="Sitrit Y."/>
            <person name="Stielow B."/>
            <person name="Szollosi G."/>
            <person name="Zifcakova L."/>
            <person name="Stursova M."/>
            <person name="Spatafora J.W."/>
            <person name="Tedersoo L."/>
            <person name="Vaario L.-M."/>
            <person name="Yamada A."/>
            <person name="Yan M."/>
            <person name="Wang P."/>
            <person name="Xu J."/>
            <person name="Bruns T."/>
            <person name="Baldrian P."/>
            <person name="Vilgalys R."/>
            <person name="Henrissat B."/>
            <person name="Grigoriev I.V."/>
            <person name="Hibbett D."/>
            <person name="Nagy L.G."/>
            <person name="Martin F.M."/>
        </authorList>
    </citation>
    <scope>NUCLEOTIDE SEQUENCE</scope>
    <source>
        <strain evidence="6">Prilba</strain>
    </source>
</reference>
<evidence type="ECO:0000313" key="6">
    <source>
        <dbReference type="EMBL" id="KAF8486812.1"/>
    </source>
</evidence>
<reference evidence="6" key="2">
    <citation type="journal article" date="2020" name="Nat. Commun.">
        <title>Large-scale genome sequencing of mycorrhizal fungi provides insights into the early evolution of symbiotic traits.</title>
        <authorList>
            <person name="Miyauchi S."/>
            <person name="Kiss E."/>
            <person name="Kuo A."/>
            <person name="Drula E."/>
            <person name="Kohler A."/>
            <person name="Sanchez-Garcia M."/>
            <person name="Morin E."/>
            <person name="Andreopoulos B."/>
            <person name="Barry K.W."/>
            <person name="Bonito G."/>
            <person name="Buee M."/>
            <person name="Carver A."/>
            <person name="Chen C."/>
            <person name="Cichocki N."/>
            <person name="Clum A."/>
            <person name="Culley D."/>
            <person name="Crous P.W."/>
            <person name="Fauchery L."/>
            <person name="Girlanda M."/>
            <person name="Hayes R.D."/>
            <person name="Keri Z."/>
            <person name="LaButti K."/>
            <person name="Lipzen A."/>
            <person name="Lombard V."/>
            <person name="Magnuson J."/>
            <person name="Maillard F."/>
            <person name="Murat C."/>
            <person name="Nolan M."/>
            <person name="Ohm R.A."/>
            <person name="Pangilinan J."/>
            <person name="Pereira M.F."/>
            <person name="Perotto S."/>
            <person name="Peter M."/>
            <person name="Pfister S."/>
            <person name="Riley R."/>
            <person name="Sitrit Y."/>
            <person name="Stielow J.B."/>
            <person name="Szollosi G."/>
            <person name="Zifcakova L."/>
            <person name="Stursova M."/>
            <person name="Spatafora J.W."/>
            <person name="Tedersoo L."/>
            <person name="Vaario L.M."/>
            <person name="Yamada A."/>
            <person name="Yan M."/>
            <person name="Wang P."/>
            <person name="Xu J."/>
            <person name="Bruns T."/>
            <person name="Baldrian P."/>
            <person name="Vilgalys R."/>
            <person name="Dunand C."/>
            <person name="Henrissat B."/>
            <person name="Grigoriev I.V."/>
            <person name="Hibbett D."/>
            <person name="Nagy L.G."/>
            <person name="Martin F.M."/>
        </authorList>
    </citation>
    <scope>NUCLEOTIDE SEQUENCE</scope>
    <source>
        <strain evidence="6">Prilba</strain>
    </source>
</reference>
<protein>
    <submittedName>
        <fullName evidence="6">S-adenosyl-L-methionine-dependent methyltransferase</fullName>
    </submittedName>
</protein>